<name>G7USV3_PSEUP</name>
<accession>G7USV3</accession>
<reference evidence="1 2" key="1">
    <citation type="journal article" date="2012" name="J. Bacteriol.">
        <title>Complete Genome Sequence of the BTEX-Degrading Bacterium Pseudoxanthomonas spadix BD-a59.</title>
        <authorList>
            <person name="Lee S.H."/>
            <person name="Jin H.M."/>
            <person name="Lee H.J."/>
            <person name="Kim J.M."/>
            <person name="Jeon C.O."/>
        </authorList>
    </citation>
    <scope>NUCLEOTIDE SEQUENCE [LARGE SCALE GENOMIC DNA]</scope>
    <source>
        <strain evidence="1 2">BD-a59</strain>
    </source>
</reference>
<organism evidence="1 2">
    <name type="scientific">Pseudoxanthomonas spadix (strain BD-a59)</name>
    <dbReference type="NCBI Taxonomy" id="1045855"/>
    <lineage>
        <taxon>Bacteria</taxon>
        <taxon>Pseudomonadati</taxon>
        <taxon>Pseudomonadota</taxon>
        <taxon>Gammaproteobacteria</taxon>
        <taxon>Lysobacterales</taxon>
        <taxon>Lysobacteraceae</taxon>
        <taxon>Pseudoxanthomonas</taxon>
    </lineage>
</organism>
<gene>
    <name evidence="1" type="ordered locus">DSC_00805</name>
</gene>
<dbReference type="EMBL" id="CP003093">
    <property type="protein sequence ID" value="AER54814.1"/>
    <property type="molecule type" value="Genomic_DNA"/>
</dbReference>
<proteinExistence type="predicted"/>
<protein>
    <submittedName>
        <fullName evidence="1">Uncharacterized protein</fullName>
    </submittedName>
</protein>
<sequence>MSMQMQCLGHLRPNLVGSVASGDFHARGRAAGGAFVTEAAA</sequence>
<keyword evidence="2" id="KW-1185">Reference proteome</keyword>
<dbReference type="Proteomes" id="UP000005870">
    <property type="component" value="Chromosome"/>
</dbReference>
<evidence type="ECO:0000313" key="1">
    <source>
        <dbReference type="EMBL" id="AER54814.1"/>
    </source>
</evidence>
<evidence type="ECO:0000313" key="2">
    <source>
        <dbReference type="Proteomes" id="UP000005870"/>
    </source>
</evidence>
<dbReference type="KEGG" id="psd:DSC_00805"/>
<dbReference type="HOGENOM" id="CLU_3275515_0_0_6"/>
<dbReference type="AlphaFoldDB" id="G7USV3"/>